<gene>
    <name evidence="2" type="ORF">Cflav_PD4559</name>
</gene>
<dbReference type="InterPro" id="IPR036736">
    <property type="entry name" value="ACP-like_sf"/>
</dbReference>
<reference evidence="2 3" key="1">
    <citation type="journal article" date="2011" name="J. Bacteriol.">
        <title>Genome sequence of 'Pedosphaera parvula' Ellin514, an aerobic Verrucomicrobial isolate from pasture soil.</title>
        <authorList>
            <person name="Kant R."/>
            <person name="van Passel M.W."/>
            <person name="Sangwan P."/>
            <person name="Palva A."/>
            <person name="Lucas S."/>
            <person name="Copeland A."/>
            <person name="Lapidus A."/>
            <person name="Glavina Del Rio T."/>
            <person name="Dalin E."/>
            <person name="Tice H."/>
            <person name="Bruce D."/>
            <person name="Goodwin L."/>
            <person name="Pitluck S."/>
            <person name="Chertkov O."/>
            <person name="Larimer F.W."/>
            <person name="Land M.L."/>
            <person name="Hauser L."/>
            <person name="Brettin T.S."/>
            <person name="Detter J.C."/>
            <person name="Han S."/>
            <person name="de Vos W.M."/>
            <person name="Janssen P.H."/>
            <person name="Smidt H."/>
        </authorList>
    </citation>
    <scope>NUCLEOTIDE SEQUENCE [LARGE SCALE GENOMIC DNA]</scope>
    <source>
        <strain evidence="2 3">Ellin514</strain>
    </source>
</reference>
<proteinExistence type="predicted"/>
<sequence length="140" mass="16231">MDMKDQNILDVVSASVRTTLGLRDNEPVRPDQLLFYDFAFTSMDMLDLMFRMEEHFKIMIPEETLYGLAKGDLAENEFANEGVLTTTGRERLMSLLHDSPREIFPERIHVKTFPRYCTVGAMVRLVEHQITIKEQVRCSS</sequence>
<dbReference type="SUPFAM" id="SSF47336">
    <property type="entry name" value="ACP-like"/>
    <property type="match status" value="1"/>
</dbReference>
<dbReference type="Pfam" id="PF00550">
    <property type="entry name" value="PP-binding"/>
    <property type="match status" value="1"/>
</dbReference>
<dbReference type="Proteomes" id="UP000003688">
    <property type="component" value="Unassembled WGS sequence"/>
</dbReference>
<keyword evidence="3" id="KW-1185">Reference proteome</keyword>
<dbReference type="InterPro" id="IPR009081">
    <property type="entry name" value="PP-bd_ACP"/>
</dbReference>
<evidence type="ECO:0000313" key="2">
    <source>
        <dbReference type="EMBL" id="EEF61896.1"/>
    </source>
</evidence>
<protein>
    <recommendedName>
        <fullName evidence="1">Carrier domain-containing protein</fullName>
    </recommendedName>
</protein>
<comment type="caution">
    <text evidence="2">The sequence shown here is derived from an EMBL/GenBank/DDBJ whole genome shotgun (WGS) entry which is preliminary data.</text>
</comment>
<evidence type="ECO:0000259" key="1">
    <source>
        <dbReference type="Pfam" id="PF00550"/>
    </source>
</evidence>
<dbReference type="Gene3D" id="1.10.1200.10">
    <property type="entry name" value="ACP-like"/>
    <property type="match status" value="1"/>
</dbReference>
<accession>B9XE05</accession>
<dbReference type="STRING" id="320771.Cflav_PD4559"/>
<dbReference type="EMBL" id="ABOX02000007">
    <property type="protein sequence ID" value="EEF61896.1"/>
    <property type="molecule type" value="Genomic_DNA"/>
</dbReference>
<name>B9XE05_PEDPL</name>
<evidence type="ECO:0000313" key="3">
    <source>
        <dbReference type="Proteomes" id="UP000003688"/>
    </source>
</evidence>
<dbReference type="AlphaFoldDB" id="B9XE05"/>
<organism evidence="2 3">
    <name type="scientific">Pedosphaera parvula (strain Ellin514)</name>
    <dbReference type="NCBI Taxonomy" id="320771"/>
    <lineage>
        <taxon>Bacteria</taxon>
        <taxon>Pseudomonadati</taxon>
        <taxon>Verrucomicrobiota</taxon>
        <taxon>Pedosphaerae</taxon>
        <taxon>Pedosphaerales</taxon>
        <taxon>Pedosphaeraceae</taxon>
        <taxon>Pedosphaera</taxon>
    </lineage>
</organism>
<feature type="domain" description="Carrier" evidence="1">
    <location>
        <begin position="12"/>
        <end position="67"/>
    </location>
</feature>